<protein>
    <submittedName>
        <fullName evidence="1">Uncharacterized protein</fullName>
    </submittedName>
</protein>
<keyword evidence="2" id="KW-1185">Reference proteome</keyword>
<dbReference type="STRING" id="65393.PCC7424_3515"/>
<sequence>MLIVNLEFLESPEQKELTGKIKGTGVQATLNDLKISEAFTPAGDLVSRSLLINSAFAQGIQNADIVFQSSTESGIGFSQGSSILSMTATTPGNI</sequence>
<dbReference type="EMBL" id="CP001291">
    <property type="protein sequence ID" value="ACK71907.1"/>
    <property type="molecule type" value="Genomic_DNA"/>
</dbReference>
<proteinExistence type="predicted"/>
<dbReference type="AlphaFoldDB" id="B7KGI0"/>
<dbReference type="RefSeq" id="WP_015955500.1">
    <property type="nucleotide sequence ID" value="NC_011729.1"/>
</dbReference>
<gene>
    <name evidence="1" type="ordered locus">PCC7424_3515</name>
</gene>
<dbReference type="HOGENOM" id="CLU_2381379_0_0_3"/>
<reference evidence="2" key="1">
    <citation type="journal article" date="2011" name="MBio">
        <title>Novel metabolic attributes of the genus Cyanothece, comprising a group of unicellular nitrogen-fixing Cyanobacteria.</title>
        <authorList>
            <person name="Bandyopadhyay A."/>
            <person name="Elvitigala T."/>
            <person name="Welsh E."/>
            <person name="Stockel J."/>
            <person name="Liberton M."/>
            <person name="Min H."/>
            <person name="Sherman L.A."/>
            <person name="Pakrasi H.B."/>
        </authorList>
    </citation>
    <scope>NUCLEOTIDE SEQUENCE [LARGE SCALE GENOMIC DNA]</scope>
    <source>
        <strain evidence="2">PCC 7424</strain>
    </source>
</reference>
<organism evidence="1 2">
    <name type="scientific">Gloeothece citriformis (strain PCC 7424)</name>
    <name type="common">Cyanothece sp. (strain PCC 7424)</name>
    <dbReference type="NCBI Taxonomy" id="65393"/>
    <lineage>
        <taxon>Bacteria</taxon>
        <taxon>Bacillati</taxon>
        <taxon>Cyanobacteriota</taxon>
        <taxon>Cyanophyceae</taxon>
        <taxon>Oscillatoriophycideae</taxon>
        <taxon>Chroococcales</taxon>
        <taxon>Aphanothecaceae</taxon>
        <taxon>Gloeothece</taxon>
        <taxon>Gloeothece citriformis</taxon>
    </lineage>
</organism>
<evidence type="ECO:0000313" key="2">
    <source>
        <dbReference type="Proteomes" id="UP000002384"/>
    </source>
</evidence>
<dbReference type="Proteomes" id="UP000002384">
    <property type="component" value="Chromosome"/>
</dbReference>
<evidence type="ECO:0000313" key="1">
    <source>
        <dbReference type="EMBL" id="ACK71907.1"/>
    </source>
</evidence>
<accession>B7KGI0</accession>
<dbReference type="KEGG" id="cyc:PCC7424_3515"/>
<name>B7KGI0_GLOC7</name>